<accession>A0A2G9TYS3</accession>
<reference evidence="1 2" key="1">
    <citation type="submission" date="2015-09" db="EMBL/GenBank/DDBJ databases">
        <title>Draft genome of the parasitic nematode Teladorsagia circumcincta isolate WARC Sus (inbred).</title>
        <authorList>
            <person name="Mitreva M."/>
        </authorList>
    </citation>
    <scope>NUCLEOTIDE SEQUENCE [LARGE SCALE GENOMIC DNA]</scope>
    <source>
        <strain evidence="1 2">S</strain>
    </source>
</reference>
<feature type="non-terminal residue" evidence="1">
    <location>
        <position position="1"/>
    </location>
</feature>
<dbReference type="Proteomes" id="UP000230423">
    <property type="component" value="Unassembled WGS sequence"/>
</dbReference>
<protein>
    <submittedName>
        <fullName evidence="1">Uncharacterized protein</fullName>
    </submittedName>
</protein>
<evidence type="ECO:0000313" key="2">
    <source>
        <dbReference type="Proteomes" id="UP000230423"/>
    </source>
</evidence>
<sequence>AAIGGESVAVVAALMFCTNHFACFDPDNRKPNLMSPAKEMRRVLNELANSVCDDLEDSLDLRRRGEHTVENEFGTLYVIDKAVSKM</sequence>
<dbReference type="EMBL" id="KZ351314">
    <property type="protein sequence ID" value="PIO63077.1"/>
    <property type="molecule type" value="Genomic_DNA"/>
</dbReference>
<gene>
    <name evidence="1" type="ORF">TELCIR_15340</name>
</gene>
<organism evidence="1 2">
    <name type="scientific">Teladorsagia circumcincta</name>
    <name type="common">Brown stomach worm</name>
    <name type="synonym">Ostertagia circumcincta</name>
    <dbReference type="NCBI Taxonomy" id="45464"/>
    <lineage>
        <taxon>Eukaryota</taxon>
        <taxon>Metazoa</taxon>
        <taxon>Ecdysozoa</taxon>
        <taxon>Nematoda</taxon>
        <taxon>Chromadorea</taxon>
        <taxon>Rhabditida</taxon>
        <taxon>Rhabditina</taxon>
        <taxon>Rhabditomorpha</taxon>
        <taxon>Strongyloidea</taxon>
        <taxon>Trichostrongylidae</taxon>
        <taxon>Teladorsagia</taxon>
    </lineage>
</organism>
<name>A0A2G9TYS3_TELCI</name>
<proteinExistence type="predicted"/>
<keyword evidence="2" id="KW-1185">Reference proteome</keyword>
<evidence type="ECO:0000313" key="1">
    <source>
        <dbReference type="EMBL" id="PIO63077.1"/>
    </source>
</evidence>
<dbReference type="AlphaFoldDB" id="A0A2G9TYS3"/>